<organism evidence="2 3">
    <name type="scientific">Vitrella brassicaformis (strain CCMP3155)</name>
    <dbReference type="NCBI Taxonomy" id="1169540"/>
    <lineage>
        <taxon>Eukaryota</taxon>
        <taxon>Sar</taxon>
        <taxon>Alveolata</taxon>
        <taxon>Colpodellida</taxon>
        <taxon>Vitrellaceae</taxon>
        <taxon>Vitrella</taxon>
    </lineage>
</organism>
<accession>A0A0G4ECD7</accession>
<evidence type="ECO:0000313" key="3">
    <source>
        <dbReference type="Proteomes" id="UP000041254"/>
    </source>
</evidence>
<proteinExistence type="predicted"/>
<sequence>MSRVLCLLLLLALAGVGHGQLRKLARPAGESDDAPQCLSLPKRFGVLKAKGDVSRDQAMSIARLQFAAENVEASFGPDRLTKQQQIFAEGLISRVRKGDNIDELPAGSGLKKTVYQASDDITHTVWKAEGATASVNQTDNQVTTEQDCWPCDEVCYEEWLCAGAYCYYEWVCWCDC</sequence>
<name>A0A0G4ECD7_VITBC</name>
<protein>
    <submittedName>
        <fullName evidence="2">Uncharacterized protein</fullName>
    </submittedName>
</protein>
<evidence type="ECO:0000313" key="2">
    <source>
        <dbReference type="EMBL" id="CEL93010.1"/>
    </source>
</evidence>
<feature type="signal peptide" evidence="1">
    <location>
        <begin position="1"/>
        <end position="19"/>
    </location>
</feature>
<keyword evidence="1" id="KW-0732">Signal</keyword>
<dbReference type="VEuPathDB" id="CryptoDB:Vbra_3589"/>
<gene>
    <name evidence="2" type="ORF">Vbra_3589</name>
</gene>
<feature type="chain" id="PRO_5005186953" evidence="1">
    <location>
        <begin position="20"/>
        <end position="176"/>
    </location>
</feature>
<dbReference type="InParanoid" id="A0A0G4ECD7"/>
<dbReference type="Proteomes" id="UP000041254">
    <property type="component" value="Unassembled WGS sequence"/>
</dbReference>
<dbReference type="EMBL" id="CDMY01000130">
    <property type="protein sequence ID" value="CEL93010.1"/>
    <property type="molecule type" value="Genomic_DNA"/>
</dbReference>
<keyword evidence="3" id="KW-1185">Reference proteome</keyword>
<dbReference type="AlphaFoldDB" id="A0A0G4ECD7"/>
<reference evidence="2 3" key="1">
    <citation type="submission" date="2014-11" db="EMBL/GenBank/DDBJ databases">
        <authorList>
            <person name="Zhu J."/>
            <person name="Qi W."/>
            <person name="Song R."/>
        </authorList>
    </citation>
    <scope>NUCLEOTIDE SEQUENCE [LARGE SCALE GENOMIC DNA]</scope>
</reference>
<evidence type="ECO:0000256" key="1">
    <source>
        <dbReference type="SAM" id="SignalP"/>
    </source>
</evidence>